<dbReference type="AlphaFoldDB" id="A0A1J5U260"/>
<dbReference type="PANTHER" id="PTHR42680">
    <property type="entry name" value="DCTP DEAMINASE"/>
    <property type="match status" value="1"/>
</dbReference>
<accession>A0A1J5U260</accession>
<gene>
    <name evidence="3" type="ORF">BEU00_01455</name>
</gene>
<name>A0A1J5U260_9ARCH</name>
<reference evidence="3 4" key="1">
    <citation type="submission" date="2016-08" db="EMBL/GenBank/DDBJ databases">
        <title>New Insights into Marine Group III Euryarchaeota, from dark to light.</title>
        <authorList>
            <person name="Haro-Moreno J.M."/>
            <person name="Rodriguez-Valera F."/>
            <person name="Lopez-Garcia P."/>
            <person name="Moreira D."/>
            <person name="Martin-Cuadrado A.B."/>
        </authorList>
    </citation>
    <scope>NUCLEOTIDE SEQUENCE [LARGE SCALE GENOMIC DNA]</scope>
    <source>
        <strain evidence="3">CG-Epi3</strain>
    </source>
</reference>
<dbReference type="Pfam" id="PF22769">
    <property type="entry name" value="DCD"/>
    <property type="match status" value="1"/>
</dbReference>
<dbReference type="GO" id="GO:0008829">
    <property type="term" value="F:dCTP deaminase activity"/>
    <property type="evidence" value="ECO:0007669"/>
    <property type="project" value="InterPro"/>
</dbReference>
<comment type="caution">
    <text evidence="3">The sequence shown here is derived from an EMBL/GenBank/DDBJ whole genome shotgun (WGS) entry which is preliminary data.</text>
</comment>
<evidence type="ECO:0000313" key="3">
    <source>
        <dbReference type="EMBL" id="OIR22869.1"/>
    </source>
</evidence>
<evidence type="ECO:0000256" key="1">
    <source>
        <dbReference type="ARBA" id="ARBA00022801"/>
    </source>
</evidence>
<protein>
    <submittedName>
        <fullName evidence="3">dCTP deaminase</fullName>
    </submittedName>
</protein>
<keyword evidence="2" id="KW-0546">Nucleotide metabolism</keyword>
<dbReference type="Proteomes" id="UP000183138">
    <property type="component" value="Unassembled WGS sequence"/>
</dbReference>
<dbReference type="InterPro" id="IPR011962">
    <property type="entry name" value="dCTP_deaminase"/>
</dbReference>
<evidence type="ECO:0000313" key="4">
    <source>
        <dbReference type="Proteomes" id="UP000183138"/>
    </source>
</evidence>
<keyword evidence="1" id="KW-0378">Hydrolase</keyword>
<dbReference type="InterPro" id="IPR036157">
    <property type="entry name" value="dUTPase-like_sf"/>
</dbReference>
<dbReference type="GO" id="GO:0006229">
    <property type="term" value="P:dUTP biosynthetic process"/>
    <property type="evidence" value="ECO:0007669"/>
    <property type="project" value="InterPro"/>
</dbReference>
<evidence type="ECO:0000256" key="2">
    <source>
        <dbReference type="ARBA" id="ARBA00023080"/>
    </source>
</evidence>
<proteinExistence type="predicted"/>
<dbReference type="InterPro" id="IPR033704">
    <property type="entry name" value="dUTPase_trimeric"/>
</dbReference>
<dbReference type="EMBL" id="MIYY01000028">
    <property type="protein sequence ID" value="OIR22869.1"/>
    <property type="molecule type" value="Genomic_DNA"/>
</dbReference>
<organism evidence="3 4">
    <name type="scientific">Marine Group III euryarchaeote CG-Epi3</name>
    <dbReference type="NCBI Taxonomy" id="1888997"/>
    <lineage>
        <taxon>Archaea</taxon>
        <taxon>Methanobacteriati</taxon>
        <taxon>Thermoplasmatota</taxon>
        <taxon>Thermoplasmata</taxon>
        <taxon>Candidatus Thermoprofundales</taxon>
    </lineage>
</organism>
<dbReference type="CDD" id="cd07557">
    <property type="entry name" value="trimeric_dUTPase"/>
    <property type="match status" value="1"/>
</dbReference>
<dbReference type="Gene3D" id="2.70.40.10">
    <property type="match status" value="1"/>
</dbReference>
<dbReference type="NCBIfam" id="TIGR02274">
    <property type="entry name" value="dCTP_deam"/>
    <property type="match status" value="1"/>
</dbReference>
<sequence length="159" mass="17655">MAILSDRSIIKLVGSNEISIQPFDKKNLTPNGYDLTVEEIEIPEKMKSNKGNITIPPGERFAISTKEVISCGEKHCAQLWLRTSWARKGVICSFGKIDSGFKGNLTLLGFNSSSKNVDISIGNTFAQIVFEELSTSADELYDERSGNYQNQKGITWSKE</sequence>
<dbReference type="PANTHER" id="PTHR42680:SF3">
    <property type="entry name" value="DCTP DEAMINASE"/>
    <property type="match status" value="1"/>
</dbReference>
<dbReference type="SUPFAM" id="SSF51283">
    <property type="entry name" value="dUTPase-like"/>
    <property type="match status" value="1"/>
</dbReference>